<dbReference type="EMBL" id="LCWF01000017">
    <property type="protein sequence ID" value="KKY28070.1"/>
    <property type="molecule type" value="Genomic_DNA"/>
</dbReference>
<organism evidence="7 8">
    <name type="scientific">Phaeomoniella chlamydospora</name>
    <name type="common">Phaeoacremonium chlamydosporum</name>
    <dbReference type="NCBI Taxonomy" id="158046"/>
    <lineage>
        <taxon>Eukaryota</taxon>
        <taxon>Fungi</taxon>
        <taxon>Dikarya</taxon>
        <taxon>Ascomycota</taxon>
        <taxon>Pezizomycotina</taxon>
        <taxon>Eurotiomycetes</taxon>
        <taxon>Chaetothyriomycetidae</taxon>
        <taxon>Phaeomoniellales</taxon>
        <taxon>Phaeomoniellaceae</taxon>
        <taxon>Phaeomoniella</taxon>
    </lineage>
</organism>
<feature type="transmembrane region" description="Helical" evidence="6">
    <location>
        <begin position="138"/>
        <end position="160"/>
    </location>
</feature>
<dbReference type="InterPro" id="IPR045069">
    <property type="entry name" value="MATE_euk"/>
</dbReference>
<evidence type="ECO:0000313" key="7">
    <source>
        <dbReference type="EMBL" id="KKY28070.1"/>
    </source>
</evidence>
<evidence type="ECO:0000256" key="4">
    <source>
        <dbReference type="ARBA" id="ARBA00022989"/>
    </source>
</evidence>
<feature type="transmembrane region" description="Helical" evidence="6">
    <location>
        <begin position="457"/>
        <end position="480"/>
    </location>
</feature>
<dbReference type="GO" id="GO:0016020">
    <property type="term" value="C:membrane"/>
    <property type="evidence" value="ECO:0007669"/>
    <property type="project" value="UniProtKB-SubCell"/>
</dbReference>
<evidence type="ECO:0000256" key="5">
    <source>
        <dbReference type="ARBA" id="ARBA00023136"/>
    </source>
</evidence>
<feature type="transmembrane region" description="Helical" evidence="6">
    <location>
        <begin position="389"/>
        <end position="408"/>
    </location>
</feature>
<dbReference type="GO" id="GO:1990961">
    <property type="term" value="P:xenobiotic detoxification by transmembrane export across the plasma membrane"/>
    <property type="evidence" value="ECO:0007669"/>
    <property type="project" value="InterPro"/>
</dbReference>
<feature type="transmembrane region" description="Helical" evidence="6">
    <location>
        <begin position="429"/>
        <end position="451"/>
    </location>
</feature>
<dbReference type="GO" id="GO:0042910">
    <property type="term" value="F:xenobiotic transmembrane transporter activity"/>
    <property type="evidence" value="ECO:0007669"/>
    <property type="project" value="InterPro"/>
</dbReference>
<evidence type="ECO:0000256" key="6">
    <source>
        <dbReference type="SAM" id="Phobius"/>
    </source>
</evidence>
<dbReference type="Proteomes" id="UP000053317">
    <property type="component" value="Unassembled WGS sequence"/>
</dbReference>
<feature type="transmembrane region" description="Helical" evidence="6">
    <location>
        <begin position="356"/>
        <end position="377"/>
    </location>
</feature>
<sequence>MATGASQITETTGLLSDRRASISRYSTLSEAGVVGLEEALKAPEHDKTTWQREAKLLSKYSWPLIFTYFLQYSFHLAAVLVVGHLGTKELGAISLANMTANITGMAVYEGLATSLDTLCAQAYGSGKKENVGLHLQRMIYFLWIVSVPIVALWFSAHWFLPYLVPEKEVALLAARGLRFWMIGAPGYATFEAGKRFTQAQGIFSASFYVLLICAPINALLCYTLVFRLHLGFEGAILALSITNNLLPLLLLGYVLVINRPSLQCWPGFTRAAFRNWGPMLRLSLPGVLMVESEWLAFDILTFASSFVSADDLAAQSVLMTTSVLIYHIPFPVAVAASTRIGNLIGSGSLQATRTALLTYLAVFSIIGLFDMVVLILLRDILPLAFTSDPRVISIVSGVMPIVAAFQLFDSTTALMNAVLRGLGRQSIGGIANLGVYYIFAVPCALWLSFGVPKLGLWGLWIGPACGLAGITAFEGAYIWACSWEKAVEDAKSRDE</sequence>
<keyword evidence="4 6" id="KW-1133">Transmembrane helix</keyword>
<dbReference type="InterPro" id="IPR002528">
    <property type="entry name" value="MATE_fam"/>
</dbReference>
<keyword evidence="5 6" id="KW-0472">Membrane</keyword>
<evidence type="ECO:0000256" key="1">
    <source>
        <dbReference type="ARBA" id="ARBA00004141"/>
    </source>
</evidence>
<comment type="similarity">
    <text evidence="2">Belongs to the multi antimicrobial extrusion (MATE) (TC 2.A.66.1) family.</text>
</comment>
<feature type="transmembrane region" description="Helical" evidence="6">
    <location>
        <begin position="317"/>
        <end position="336"/>
    </location>
</feature>
<protein>
    <submittedName>
        <fullName evidence="7">Putative mate efflux family protein</fullName>
    </submittedName>
</protein>
<dbReference type="Pfam" id="PF01554">
    <property type="entry name" value="MatE"/>
    <property type="match status" value="2"/>
</dbReference>
<comment type="caution">
    <text evidence="7">The sequence shown here is derived from an EMBL/GenBank/DDBJ whole genome shotgun (WGS) entry which is preliminary data.</text>
</comment>
<dbReference type="AlphaFoldDB" id="A0A0G2HI45"/>
<feature type="transmembrane region" description="Helical" evidence="6">
    <location>
        <begin position="237"/>
        <end position="258"/>
    </location>
</feature>
<keyword evidence="3 6" id="KW-0812">Transmembrane</keyword>
<feature type="transmembrane region" description="Helical" evidence="6">
    <location>
        <begin position="279"/>
        <end position="297"/>
    </location>
</feature>
<comment type="subcellular location">
    <subcellularLocation>
        <location evidence="1">Membrane</location>
        <topology evidence="1">Multi-pass membrane protein</topology>
    </subcellularLocation>
</comment>
<reference evidence="7 8" key="2">
    <citation type="submission" date="2015-05" db="EMBL/GenBank/DDBJ databases">
        <authorList>
            <person name="Morales-Cruz A."/>
            <person name="Amrine K.C."/>
            <person name="Cantu D."/>
        </authorList>
    </citation>
    <scope>NUCLEOTIDE SEQUENCE [LARGE SCALE GENOMIC DNA]</scope>
    <source>
        <strain evidence="7">UCRPC4</strain>
    </source>
</reference>
<evidence type="ECO:0000313" key="8">
    <source>
        <dbReference type="Proteomes" id="UP000053317"/>
    </source>
</evidence>
<feature type="transmembrane region" description="Helical" evidence="6">
    <location>
        <begin position="172"/>
        <end position="190"/>
    </location>
</feature>
<gene>
    <name evidence="7" type="ORF">UCRPC4_g00693</name>
</gene>
<feature type="transmembrane region" description="Helical" evidence="6">
    <location>
        <begin position="202"/>
        <end position="225"/>
    </location>
</feature>
<evidence type="ECO:0000256" key="2">
    <source>
        <dbReference type="ARBA" id="ARBA00010199"/>
    </source>
</evidence>
<dbReference type="PANTHER" id="PTHR11206">
    <property type="entry name" value="MULTIDRUG RESISTANCE PROTEIN"/>
    <property type="match status" value="1"/>
</dbReference>
<dbReference type="GO" id="GO:0015297">
    <property type="term" value="F:antiporter activity"/>
    <property type="evidence" value="ECO:0007669"/>
    <property type="project" value="InterPro"/>
</dbReference>
<dbReference type="OrthoDB" id="2126698at2759"/>
<feature type="transmembrane region" description="Helical" evidence="6">
    <location>
        <begin position="65"/>
        <end position="85"/>
    </location>
</feature>
<keyword evidence="8" id="KW-1185">Reference proteome</keyword>
<dbReference type="NCBIfam" id="TIGR00797">
    <property type="entry name" value="matE"/>
    <property type="match status" value="1"/>
</dbReference>
<name>A0A0G2HI45_PHACM</name>
<dbReference type="CDD" id="cd13132">
    <property type="entry name" value="MATE_eukaryotic"/>
    <property type="match status" value="1"/>
</dbReference>
<accession>A0A0G2HI45</accession>
<reference evidence="7 8" key="1">
    <citation type="submission" date="2015-05" db="EMBL/GenBank/DDBJ databases">
        <title>Distinctive expansion of gene families associated with plant cell wall degradation and secondary metabolism in the genomes of grapevine trunk pathogens.</title>
        <authorList>
            <person name="Lawrence D.P."/>
            <person name="Travadon R."/>
            <person name="Rolshausen P.E."/>
            <person name="Baumgartner K."/>
        </authorList>
    </citation>
    <scope>NUCLEOTIDE SEQUENCE [LARGE SCALE GENOMIC DNA]</scope>
    <source>
        <strain evidence="7">UCRPC4</strain>
    </source>
</reference>
<evidence type="ECO:0000256" key="3">
    <source>
        <dbReference type="ARBA" id="ARBA00022692"/>
    </source>
</evidence>
<proteinExistence type="inferred from homology"/>